<dbReference type="PROSITE" id="PS50005">
    <property type="entry name" value="TPR"/>
    <property type="match status" value="1"/>
</dbReference>
<evidence type="ECO:0000313" key="5">
    <source>
        <dbReference type="Proteomes" id="UP000245728"/>
    </source>
</evidence>
<dbReference type="SUPFAM" id="SSF52172">
    <property type="entry name" value="CheY-like"/>
    <property type="match status" value="1"/>
</dbReference>
<evidence type="ECO:0000259" key="3">
    <source>
        <dbReference type="PROSITE" id="PS50110"/>
    </source>
</evidence>
<dbReference type="Pfam" id="PF00072">
    <property type="entry name" value="Response_reg"/>
    <property type="match status" value="1"/>
</dbReference>
<dbReference type="InterPro" id="IPR019734">
    <property type="entry name" value="TPR_rpt"/>
</dbReference>
<keyword evidence="5" id="KW-1185">Reference proteome</keyword>
<dbReference type="SUPFAM" id="SSF48452">
    <property type="entry name" value="TPR-like"/>
    <property type="match status" value="2"/>
</dbReference>
<keyword evidence="2" id="KW-0802">TPR repeat</keyword>
<dbReference type="PROSITE" id="PS50110">
    <property type="entry name" value="RESPONSE_REGULATORY"/>
    <property type="match status" value="1"/>
</dbReference>
<name>A0A2S2E510_9ALTE</name>
<dbReference type="Gene3D" id="1.25.40.10">
    <property type="entry name" value="Tetratricopeptide repeat domain"/>
    <property type="match status" value="2"/>
</dbReference>
<dbReference type="InterPro" id="IPR011990">
    <property type="entry name" value="TPR-like_helical_dom_sf"/>
</dbReference>
<proteinExistence type="predicted"/>
<evidence type="ECO:0000313" key="4">
    <source>
        <dbReference type="EMBL" id="AWL12077.1"/>
    </source>
</evidence>
<dbReference type="RefSeq" id="WP_109339682.1">
    <property type="nucleotide sequence ID" value="NZ_CP029347.1"/>
</dbReference>
<feature type="domain" description="Response regulatory" evidence="3">
    <location>
        <begin position="7"/>
        <end position="126"/>
    </location>
</feature>
<dbReference type="KEGG" id="salh:HMF8227_01603"/>
<accession>A0A2S2E510</accession>
<keyword evidence="1" id="KW-0597">Phosphoprotein</keyword>
<dbReference type="InterPro" id="IPR001789">
    <property type="entry name" value="Sig_transdc_resp-reg_receiver"/>
</dbReference>
<dbReference type="InterPro" id="IPR011006">
    <property type="entry name" value="CheY-like_superfamily"/>
</dbReference>
<dbReference type="EMBL" id="CP029347">
    <property type="protein sequence ID" value="AWL12077.1"/>
    <property type="molecule type" value="Genomic_DNA"/>
</dbReference>
<protein>
    <recommendedName>
        <fullName evidence="3">Response regulatory domain-containing protein</fullName>
    </recommendedName>
</protein>
<dbReference type="GO" id="GO:0000160">
    <property type="term" value="P:phosphorelay signal transduction system"/>
    <property type="evidence" value="ECO:0007669"/>
    <property type="project" value="InterPro"/>
</dbReference>
<dbReference type="SMART" id="SM00448">
    <property type="entry name" value="REC"/>
    <property type="match status" value="1"/>
</dbReference>
<evidence type="ECO:0000256" key="2">
    <source>
        <dbReference type="PROSITE-ProRule" id="PRU00339"/>
    </source>
</evidence>
<organism evidence="4 5">
    <name type="scientific">Saliniradius amylolyticus</name>
    <dbReference type="NCBI Taxonomy" id="2183582"/>
    <lineage>
        <taxon>Bacteria</taxon>
        <taxon>Pseudomonadati</taxon>
        <taxon>Pseudomonadota</taxon>
        <taxon>Gammaproteobacteria</taxon>
        <taxon>Alteromonadales</taxon>
        <taxon>Alteromonadaceae</taxon>
        <taxon>Saliniradius</taxon>
    </lineage>
</organism>
<sequence>MERSKLKVAIVEDNGMARINLRNHLMDMQFQDIGCFTHGRELRSALKRQHYDILLMDFHLGSNKNGVEVINDLQKQNLLKPSTSLVFVTSDRMPMIVGQIFDVHPEALVLKPYTIRNLEKSLNNCIEMHQVQKPVLRLMDKNDNEGALEALDQMINSETCKAKYRMPLIKLRARLLLKLKRFKQASELYRSVLERSDQIIWAKWGLIQSTHLAGEIEESEAMLKDLLKTNLTSDKASEWLTRINIEKKDYETALEYINRLKEGEMSMSATRLKAQLFMALEEPDEAIDLVERKRNSNREIREHFNELSLDLARIYLAEAEDNPEPTIRKERLQTARFLIGSVGRKGQNPDLDVQRDYMQALAAVVEDDVQKARELLQQEGMLDLDNADLTTLSDAVAAWHGIGDDSTASELLNDLEKRLASLPDENEKTVSGLMALKNERRLGDKKTRAIAFNKKALEYYTQDQFKEAIDLFYQAYILFPDEPAFSLNLLHCMVQAKQAEHKEARIAELFDELKTKKLSSANAKRMQEIQSKIKQYGLLEQTETPEE</sequence>
<dbReference type="SMART" id="SM00028">
    <property type="entry name" value="TPR"/>
    <property type="match status" value="2"/>
</dbReference>
<dbReference type="AlphaFoldDB" id="A0A2S2E510"/>
<evidence type="ECO:0000256" key="1">
    <source>
        <dbReference type="PROSITE-ProRule" id="PRU00169"/>
    </source>
</evidence>
<reference evidence="4 5" key="1">
    <citation type="submission" date="2018-05" db="EMBL/GenBank/DDBJ databases">
        <title>Salinimonas sp. HMF8227 Genome sequencing and assembly.</title>
        <authorList>
            <person name="Kang H."/>
            <person name="Kang J."/>
            <person name="Cha I."/>
            <person name="Kim H."/>
            <person name="Joh K."/>
        </authorList>
    </citation>
    <scope>NUCLEOTIDE SEQUENCE [LARGE SCALE GENOMIC DNA]</scope>
    <source>
        <strain evidence="4 5">HMF8227</strain>
    </source>
</reference>
<gene>
    <name evidence="4" type="ORF">HMF8227_01603</name>
</gene>
<feature type="modified residue" description="4-aspartylphosphate" evidence="1">
    <location>
        <position position="57"/>
    </location>
</feature>
<feature type="repeat" description="TPR" evidence="2">
    <location>
        <begin position="449"/>
        <end position="482"/>
    </location>
</feature>
<dbReference type="OrthoDB" id="6377838at2"/>
<dbReference type="Gene3D" id="3.40.50.2300">
    <property type="match status" value="1"/>
</dbReference>
<dbReference type="Proteomes" id="UP000245728">
    <property type="component" value="Chromosome"/>
</dbReference>